<feature type="chain" id="PRO_5046294058" description="NHL repeat containing protein" evidence="2">
    <location>
        <begin position="17"/>
        <end position="346"/>
    </location>
</feature>
<sequence>MLLQALTSALLAAALAAPPLPPAPYDPGKAAKGTFLYDLSDSDGPVPSSWASLVWDPAHRELYVVDRTDGSVGVFDENGMELYRFGQDAELGNVLAVAPLPTGELLVLASEKGKQVLTRCNFRGEPRARVELTQVPDDFAKDFSPDVLVSRGRRIFLAQRGTMKVLVADLQGRVEETHDFFHELEKELGKIGKGVRAGNPAMQAFNVDEAGDYLFTVAPLFTVFVVSPSGKVTSFGDRGSSPGKFNVVGGITRDAQGRFLVGDVLRSVVMVFTPELEFRGEFGGRGWGPGQLVAPLDLAVAGDRVFVSQSARRGVSVFQYSVQDPPAPPAEGAAASSEPAAASGQR</sequence>
<accession>A0ABM7XBL8</accession>
<dbReference type="Gene3D" id="2.120.10.30">
    <property type="entry name" value="TolB, C-terminal domain"/>
    <property type="match status" value="2"/>
</dbReference>
<feature type="signal peptide" evidence="2">
    <location>
        <begin position="1"/>
        <end position="16"/>
    </location>
</feature>
<gene>
    <name evidence="3" type="ORF">AMPC_23690</name>
</gene>
<feature type="region of interest" description="Disordered" evidence="1">
    <location>
        <begin position="321"/>
        <end position="346"/>
    </location>
</feature>
<reference evidence="4" key="1">
    <citation type="journal article" date="2022" name="Int. J. Syst. Evol. Microbiol.">
        <title>Anaeromyxobacter oryzae sp. nov., Anaeromyxobacter diazotrophicus sp. nov. and Anaeromyxobacter paludicola sp. nov., isolated from paddy soils.</title>
        <authorList>
            <person name="Itoh H."/>
            <person name="Xu Z."/>
            <person name="Mise K."/>
            <person name="Masuda Y."/>
            <person name="Ushijima N."/>
            <person name="Hayakawa C."/>
            <person name="Shiratori Y."/>
            <person name="Senoo K."/>
        </authorList>
    </citation>
    <scope>NUCLEOTIDE SEQUENCE [LARGE SCALE GENOMIC DNA]</scope>
    <source>
        <strain evidence="4">Red630</strain>
    </source>
</reference>
<proteinExistence type="predicted"/>
<name>A0ABM7XBL8_9BACT</name>
<evidence type="ECO:0000313" key="3">
    <source>
        <dbReference type="EMBL" id="BDG09256.1"/>
    </source>
</evidence>
<dbReference type="RefSeq" id="WP_248341101.1">
    <property type="nucleotide sequence ID" value="NZ_AP025592.1"/>
</dbReference>
<keyword evidence="2" id="KW-0732">Signal</keyword>
<organism evidence="3 4">
    <name type="scientific">Anaeromyxobacter paludicola</name>
    <dbReference type="NCBI Taxonomy" id="2918171"/>
    <lineage>
        <taxon>Bacteria</taxon>
        <taxon>Pseudomonadati</taxon>
        <taxon>Myxococcota</taxon>
        <taxon>Myxococcia</taxon>
        <taxon>Myxococcales</taxon>
        <taxon>Cystobacterineae</taxon>
        <taxon>Anaeromyxobacteraceae</taxon>
        <taxon>Anaeromyxobacter</taxon>
    </lineage>
</organism>
<dbReference type="Proteomes" id="UP001162734">
    <property type="component" value="Chromosome"/>
</dbReference>
<evidence type="ECO:0000313" key="4">
    <source>
        <dbReference type="Proteomes" id="UP001162734"/>
    </source>
</evidence>
<dbReference type="InterPro" id="IPR011042">
    <property type="entry name" value="6-blade_b-propeller_TolB-like"/>
</dbReference>
<evidence type="ECO:0000256" key="1">
    <source>
        <dbReference type="SAM" id="MobiDB-lite"/>
    </source>
</evidence>
<protein>
    <recommendedName>
        <fullName evidence="5">NHL repeat containing protein</fullName>
    </recommendedName>
</protein>
<evidence type="ECO:0000256" key="2">
    <source>
        <dbReference type="SAM" id="SignalP"/>
    </source>
</evidence>
<evidence type="ECO:0008006" key="5">
    <source>
        <dbReference type="Google" id="ProtNLM"/>
    </source>
</evidence>
<dbReference type="EMBL" id="AP025592">
    <property type="protein sequence ID" value="BDG09256.1"/>
    <property type="molecule type" value="Genomic_DNA"/>
</dbReference>
<feature type="compositionally biased region" description="Low complexity" evidence="1">
    <location>
        <begin position="330"/>
        <end position="346"/>
    </location>
</feature>
<dbReference type="SUPFAM" id="SSF101898">
    <property type="entry name" value="NHL repeat"/>
    <property type="match status" value="1"/>
</dbReference>
<keyword evidence="4" id="KW-1185">Reference proteome</keyword>